<feature type="region of interest" description="Disordered" evidence="2">
    <location>
        <begin position="652"/>
        <end position="836"/>
    </location>
</feature>
<dbReference type="Ensembl" id="ENSMAMT00000029960.2">
    <property type="protein sequence ID" value="ENSMAMP00000029209.1"/>
    <property type="gene ID" value="ENSMAMG00000019671.2"/>
</dbReference>
<dbReference type="GO" id="GO:0005829">
    <property type="term" value="C:cytosol"/>
    <property type="evidence" value="ECO:0007669"/>
    <property type="project" value="UniProtKB-ARBA"/>
</dbReference>
<feature type="compositionally biased region" description="Basic and acidic residues" evidence="2">
    <location>
        <begin position="885"/>
        <end position="898"/>
    </location>
</feature>
<feature type="region of interest" description="Disordered" evidence="2">
    <location>
        <begin position="1960"/>
        <end position="2067"/>
    </location>
</feature>
<dbReference type="Gene3D" id="1.20.900.10">
    <property type="entry name" value="Dbl homology (DH) domain"/>
    <property type="match status" value="1"/>
</dbReference>
<feature type="region of interest" description="Disordered" evidence="2">
    <location>
        <begin position="1670"/>
        <end position="1726"/>
    </location>
</feature>
<feature type="region of interest" description="Disordered" evidence="2">
    <location>
        <begin position="1732"/>
        <end position="1751"/>
    </location>
</feature>
<evidence type="ECO:0000256" key="1">
    <source>
        <dbReference type="ARBA" id="ARBA00022553"/>
    </source>
</evidence>
<dbReference type="InParanoid" id="A0A3Q3NA93"/>
<sequence length="2612" mass="282008">MPEGSRRGSQRLPSTTATKRPSSVSSLSGIVGRMMSSGDRGASSSSCTSVNTVCSDNERPASLSLSSSASSVSLQDTSHSSSSSSSSLPYGAMPTYNTSSSSSSTPKRNGSDISLDLTPLVTPHGGGGGEGCVAKVTGAGHPPNGHVANLVEAAAVATPRQLSRLERVVMEIIETEQAYVRDLKSIVEDYLGCIIDCGALPLKPEQVSTLFCNIEDIYEFNSDLLEDLERSPHAAAIADCFVERSEAFDIYTLYCMNYPNSVAVLRDCMKNESLVRFFQERQTTLNHSLPLETYLLKPVQRILKYHLLLQELSKHFDKTDPGYQVVEDAIITMTAVAWYINDMKRKQEHAVRLQEIEALLVNWSGPDLTGFGELVLEGSFKVQRVKKERAFFLFDKMLLIAKKRLEQFIYSTHIFCCNLLLVEKLKDPLCFMVVDQTISKQQHVVQTKNQEEKRLWVHFLKRLIIENHPASLPQKARQVLGDNFCQSPQFEQDNLKKPAASPRLDNIHSYHRGRRQSEPPELLTYTPEKSRKSLPLLLEGNLPYRRTRRQSAPAKDIEAAFHPNVLQQAGSEGELCQAESLGSAGSSSTLASSVIEVEPERAASLISPPRPNQDEEDEEEEELTTLSPPPTLSITEEILEFINQSRAREGFTSIHTDTAEQDQPKECQLASHQTNFTCPLPPVTCPSNPEQRPTMQQEQEGVEMEDHPTLQSQTGGSGEEDVQKNETTDKVQESPDTTHQVELEGETQGEELEKEKEEKKTGSEGVGESSTPVPASDPQSSISAEEDTKNSSCHLTREKANTEATTFSSNPDLLHHALKKRHPPTRGSHLTKRDKKIIEKIRSYYEAAAEAEEAEAEEGDEQLEEAVSRRRNSFSQIPSGLVKESVSRFDVGEQKGETESGQSKYETPEAVDTETEAFSHPGPTCSSTASSADAANDEQVDKPITSLDFNADGPVKSPASTVVQETPDQESLNTPSGQNSSVEDETEIRDQNGKARKGPLGKIQEGKTGVVAAGEQSGNSLQRSSFTFKCRDETTETSAGNQAVVNGHEFNQTGPVEPNESHKEPSASLQPSEHCQKIETKTQSTWNRTNHLAKTSRDPEGLPNQIKVGPWSRHSKIVTANRALFEAMGSDVAGIGLFEASPMVDPVLVENSERILNKVQTLARMYSTKASTMKVPLHQKRASAVRNQTWGSGRLSGNSTLSETKSQTRVQCQTQIQTTTMAWQQTQPNSTQMEINQSDTHTETKYRTQNHSENKVQCQTTIEFRQQSEIQTKTQTCQWKTQTMGQEDQRIQEERLIKRAECLTNDFQEIVMCPCEPLLFGHVFVKEQLTSTCHHQTNGFTLSRPRDFISALTKERDSSVGFRATDNSQTPTTPMENPSTSLRNHPPIQAGARFTSTGRSLVSTASWHHLSTQAEDQSSSFCCSATNSSFMSTITADCRVTEFSDVCSDSSTGRDRAQSENGDIDQAEKREWSEQSAEYHGYSGGEEATSVNSITQPSQSEPDLSAETTPQGKPAKDGDEQGKCEQDIPAVQNIQDKQDIPEQEVSTGRSDNRDTLIKAVQSVHAGPENLIGTQTMDGEAAPGELVLITAVKESQAPTQYTSSLAPHPGMTGEQPPKKTADLEEGGASTLKASGGLKKDGLPTEQMNLNETKFDPSQTSVILQGSTVIFSEEGPSSGDMVVQSHFDPSQVSSQTSEDHKAREGIAPSPWSFGQDSESNSTMPCLPPVQSRDCLPTFTTQKPQDVPTGEQGLSHIWRFSNTTYFESSRKPDQQGSGSPITLPIFSLSPGSHQSTRPSLETSSLVERPSPSFTTPDQDTELTPALSAFRSSLRTRSPSPARAPTTSSPLSASSSSVQAHPFSSPFMIVPASSPIPVPAEALSSPNNTSLALSCLSPASSSTKGPPARAGPPSSPTLSSPVLSSPQVSSSAFNRSLAASCISQSISQSMAKKTVLHAIPINTVNQSPSSTPFLPSSHLRQCSPSPKLAPSQQGPSTAASAQQHARCPPSSLQPSCPSPSLIQSPPPPLTQQSPSLSKALNQSPHSSTSSPRPSFLHSKINPSQNMNNNNNINLAGLTTALNSVSNTSSCSANGAVSNGGWSVTVQKGSLTNCSNATVMLQTHDPLWSGSHNRVARPFSASEPSSRVQSPSPSPTPASFIRLCSPPPQHNYSSPMANKPPHPRNTWVGDARSSNPLGLTLELPRASSANSAFVQSPLCVSPHILSPPPIGVSVNVWTNNVAAPQPSNPRFAASSPAPSFSSSLCSPTYEEASFPTFPSSPVPLCSSSASSPSASQTTSQTLHRSFSSNLADRSPSPARSNISGLRHSCAESSRKPLGFSGSGRGSFDQHESCPTSPGSGWSLYGNTPSCLSSRAGLQTPLSPSRLTPGKATVDGQHFTTIPWSELSNKYNGPDILDASATSSVTASSHSLLSSMPHTFLSSPVPSDSQIEWGDPELEDGNCRSQLICAYVARPSHEPNLSTSSLVHSSGMAAPPPASYQHQHRQSQVKPQHQVQVATNTPPAPSIHSPLPSSSSPLPFAHSSLAKPGNQKTSYATTVNLQIAGSGRITSFSTAQVSLTQTLQGGTEAGGHGQVVRRVSINGLSRLPSPLPQNCNRL</sequence>
<dbReference type="GO" id="GO:0005085">
    <property type="term" value="F:guanyl-nucleotide exchange factor activity"/>
    <property type="evidence" value="ECO:0007669"/>
    <property type="project" value="InterPro"/>
</dbReference>
<feature type="region of interest" description="Disordered" evidence="2">
    <location>
        <begin position="848"/>
        <end position="1074"/>
    </location>
</feature>
<keyword evidence="6" id="KW-1185">Reference proteome</keyword>
<dbReference type="CDD" id="cd00160">
    <property type="entry name" value="RhoGEF"/>
    <property type="match status" value="1"/>
</dbReference>
<feature type="region of interest" description="Disordered" evidence="2">
    <location>
        <begin position="1446"/>
        <end position="1554"/>
    </location>
</feature>
<feature type="compositionally biased region" description="Low complexity" evidence="2">
    <location>
        <begin position="2520"/>
        <end position="2540"/>
    </location>
</feature>
<feature type="compositionally biased region" description="Low complexity" evidence="2">
    <location>
        <begin position="2280"/>
        <end position="2297"/>
    </location>
</feature>
<feature type="compositionally biased region" description="Low complexity" evidence="2">
    <location>
        <begin position="2135"/>
        <end position="2146"/>
    </location>
</feature>
<proteinExistence type="predicted"/>
<feature type="compositionally biased region" description="Polar residues" evidence="2">
    <location>
        <begin position="958"/>
        <end position="981"/>
    </location>
</feature>
<feature type="compositionally biased region" description="Basic residues" evidence="2">
    <location>
        <begin position="816"/>
        <end position="835"/>
    </location>
</feature>
<feature type="compositionally biased region" description="Acidic residues" evidence="2">
    <location>
        <begin position="849"/>
        <end position="864"/>
    </location>
</feature>
<dbReference type="InterPro" id="IPR001849">
    <property type="entry name" value="PH_domain"/>
</dbReference>
<feature type="compositionally biased region" description="Polar residues" evidence="2">
    <location>
        <begin position="2502"/>
        <end position="2515"/>
    </location>
</feature>
<feature type="compositionally biased region" description="Low complexity" evidence="2">
    <location>
        <begin position="1912"/>
        <end position="1922"/>
    </location>
</feature>
<feature type="compositionally biased region" description="Polar residues" evidence="2">
    <location>
        <begin position="685"/>
        <end position="699"/>
    </location>
</feature>
<dbReference type="Gene3D" id="2.30.29.30">
    <property type="entry name" value="Pleckstrin-homology domain (PH domain)/Phosphotyrosine-binding domain (PTB)"/>
    <property type="match status" value="1"/>
</dbReference>
<dbReference type="STRING" id="205130.ENSMAMP00000029209"/>
<dbReference type="Pfam" id="PF00621">
    <property type="entry name" value="RhoGEF"/>
    <property type="match status" value="1"/>
</dbReference>
<evidence type="ECO:0000259" key="3">
    <source>
        <dbReference type="PROSITE" id="PS50003"/>
    </source>
</evidence>
<feature type="compositionally biased region" description="Low complexity" evidence="2">
    <location>
        <begin position="1827"/>
        <end position="1853"/>
    </location>
</feature>
<feature type="compositionally biased region" description="Polar residues" evidence="2">
    <location>
        <begin position="1016"/>
        <end position="1027"/>
    </location>
</feature>
<feature type="compositionally biased region" description="Polar residues" evidence="2">
    <location>
        <begin position="1489"/>
        <end position="1511"/>
    </location>
</feature>
<feature type="domain" description="PH" evidence="3">
    <location>
        <begin position="367"/>
        <end position="465"/>
    </location>
</feature>
<dbReference type="SMART" id="SM00233">
    <property type="entry name" value="PH"/>
    <property type="match status" value="1"/>
</dbReference>
<organism evidence="5 6">
    <name type="scientific">Mastacembelus armatus</name>
    <name type="common">zig-zag eel</name>
    <dbReference type="NCBI Taxonomy" id="205130"/>
    <lineage>
        <taxon>Eukaryota</taxon>
        <taxon>Metazoa</taxon>
        <taxon>Chordata</taxon>
        <taxon>Craniata</taxon>
        <taxon>Vertebrata</taxon>
        <taxon>Euteleostomi</taxon>
        <taxon>Actinopterygii</taxon>
        <taxon>Neopterygii</taxon>
        <taxon>Teleostei</taxon>
        <taxon>Neoteleostei</taxon>
        <taxon>Acanthomorphata</taxon>
        <taxon>Anabantaria</taxon>
        <taxon>Synbranchiformes</taxon>
        <taxon>Mastacembelidae</taxon>
        <taxon>Mastacembelus</taxon>
    </lineage>
</organism>
<feature type="region of interest" description="Disordered" evidence="2">
    <location>
        <begin position="1597"/>
        <end position="1643"/>
    </location>
</feature>
<evidence type="ECO:0000313" key="5">
    <source>
        <dbReference type="Ensembl" id="ENSMAMP00000029209.1"/>
    </source>
</evidence>
<feature type="compositionally biased region" description="Low complexity" evidence="2">
    <location>
        <begin position="1890"/>
        <end position="1904"/>
    </location>
</feature>
<feature type="compositionally biased region" description="Polar residues" evidence="2">
    <location>
        <begin position="1960"/>
        <end position="1999"/>
    </location>
</feature>
<dbReference type="InterPro" id="IPR035899">
    <property type="entry name" value="DBL_dom_sf"/>
</dbReference>
<feature type="compositionally biased region" description="Basic and acidic residues" evidence="2">
    <location>
        <begin position="721"/>
        <end position="733"/>
    </location>
</feature>
<evidence type="ECO:0000256" key="2">
    <source>
        <dbReference type="SAM" id="MobiDB-lite"/>
    </source>
</evidence>
<dbReference type="PROSITE" id="PS50003">
    <property type="entry name" value="PH_DOMAIN"/>
    <property type="match status" value="1"/>
</dbReference>
<dbReference type="GeneTree" id="ENSGT00940000165970"/>
<dbReference type="GO" id="GO:0030833">
    <property type="term" value="P:regulation of actin filament polymerization"/>
    <property type="evidence" value="ECO:0007669"/>
    <property type="project" value="TreeGrafter"/>
</dbReference>
<dbReference type="SUPFAM" id="SSF50729">
    <property type="entry name" value="PH domain-like"/>
    <property type="match status" value="1"/>
</dbReference>
<dbReference type="InterPro" id="IPR000219">
    <property type="entry name" value="DH_dom"/>
</dbReference>
<feature type="compositionally biased region" description="Polar residues" evidence="2">
    <location>
        <begin position="1710"/>
        <end position="1721"/>
    </location>
</feature>
<feature type="compositionally biased region" description="Low complexity" evidence="2">
    <location>
        <begin position="2004"/>
        <end position="2019"/>
    </location>
</feature>
<feature type="compositionally biased region" description="Low complexity" evidence="2">
    <location>
        <begin position="32"/>
        <end position="87"/>
    </location>
</feature>
<feature type="compositionally biased region" description="Polar residues" evidence="2">
    <location>
        <begin position="2298"/>
        <end position="2318"/>
    </location>
</feature>
<dbReference type="CDD" id="cd13243">
    <property type="entry name" value="PH_PLEKHG1_G2_G3"/>
    <property type="match status" value="1"/>
</dbReference>
<feature type="region of interest" description="Disordered" evidence="2">
    <location>
        <begin position="1762"/>
        <end position="1853"/>
    </location>
</feature>
<feature type="region of interest" description="Disordered" evidence="2">
    <location>
        <begin position="1359"/>
        <end position="1392"/>
    </location>
</feature>
<feature type="compositionally biased region" description="Polar residues" evidence="2">
    <location>
        <begin position="802"/>
        <end position="811"/>
    </location>
</feature>
<dbReference type="GO" id="GO:0031267">
    <property type="term" value="F:small GTPase binding"/>
    <property type="evidence" value="ECO:0007669"/>
    <property type="project" value="TreeGrafter"/>
</dbReference>
<keyword evidence="1" id="KW-0597">Phosphoprotein</keyword>
<evidence type="ECO:0000313" key="6">
    <source>
        <dbReference type="Proteomes" id="UP000261640"/>
    </source>
</evidence>
<feature type="compositionally biased region" description="Polar residues" evidence="2">
    <location>
        <begin position="1786"/>
        <end position="1814"/>
    </location>
</feature>
<feature type="region of interest" description="Disordered" evidence="2">
    <location>
        <begin position="1"/>
        <end position="120"/>
    </location>
</feature>
<feature type="compositionally biased region" description="Basic and acidic residues" evidence="2">
    <location>
        <begin position="751"/>
        <end position="762"/>
    </location>
</feature>
<reference evidence="5" key="2">
    <citation type="submission" date="2025-09" db="UniProtKB">
        <authorList>
            <consortium name="Ensembl"/>
        </authorList>
    </citation>
    <scope>IDENTIFICATION</scope>
</reference>
<feature type="region of interest" description="Disordered" evidence="2">
    <location>
        <begin position="1890"/>
        <end position="1922"/>
    </location>
</feature>
<feature type="compositionally biased region" description="Low complexity" evidence="2">
    <location>
        <begin position="2057"/>
        <end position="2067"/>
    </location>
</feature>
<dbReference type="PANTHER" id="PTHR45924">
    <property type="entry name" value="FI17866P1"/>
    <property type="match status" value="1"/>
</dbReference>
<dbReference type="SMART" id="SM00325">
    <property type="entry name" value="RhoGEF"/>
    <property type="match status" value="1"/>
</dbReference>
<name>A0A3Q3NA93_9TELE</name>
<dbReference type="Proteomes" id="UP000261640">
    <property type="component" value="Unplaced"/>
</dbReference>
<accession>A0A3Q3NA93</accession>
<protein>
    <submittedName>
        <fullName evidence="5">Pleckstrin homology domain containing, family G (with RhoGef domain) member 2</fullName>
    </submittedName>
</protein>
<dbReference type="InterPro" id="IPR011993">
    <property type="entry name" value="PH-like_dom_sf"/>
</dbReference>
<feature type="compositionally biased region" description="Acidic residues" evidence="2">
    <location>
        <begin position="614"/>
        <end position="623"/>
    </location>
</feature>
<feature type="region of interest" description="Disordered" evidence="2">
    <location>
        <begin position="2475"/>
        <end position="2545"/>
    </location>
</feature>
<dbReference type="InterPro" id="IPR043324">
    <property type="entry name" value="PH_PLEKHG1_G2_G3"/>
</dbReference>
<feature type="region of interest" description="Disordered" evidence="2">
    <location>
        <begin position="494"/>
        <end position="553"/>
    </location>
</feature>
<dbReference type="SUPFAM" id="SSF48065">
    <property type="entry name" value="DBL homology domain (DH-domain)"/>
    <property type="match status" value="1"/>
</dbReference>
<feature type="compositionally biased region" description="Polar residues" evidence="2">
    <location>
        <begin position="11"/>
        <end position="28"/>
    </location>
</feature>
<reference evidence="5" key="1">
    <citation type="submission" date="2025-08" db="UniProtKB">
        <authorList>
            <consortium name="Ensembl"/>
        </authorList>
    </citation>
    <scope>IDENTIFICATION</scope>
</reference>
<feature type="compositionally biased region" description="Low complexity" evidence="2">
    <location>
        <begin position="2026"/>
        <end position="2050"/>
    </location>
</feature>
<feature type="compositionally biased region" description="Polar residues" evidence="2">
    <location>
        <begin position="1685"/>
        <end position="1694"/>
    </location>
</feature>
<feature type="compositionally biased region" description="Polar residues" evidence="2">
    <location>
        <begin position="1365"/>
        <end position="1383"/>
    </location>
</feature>
<dbReference type="InterPro" id="IPR055251">
    <property type="entry name" value="SOS1_NGEF_PH"/>
</dbReference>
<dbReference type="Pfam" id="PF22697">
    <property type="entry name" value="SOS1_NGEF_PH"/>
    <property type="match status" value="1"/>
</dbReference>
<feature type="region of interest" description="Disordered" evidence="2">
    <location>
        <begin position="600"/>
        <end position="633"/>
    </location>
</feature>
<feature type="compositionally biased region" description="Polar residues" evidence="2">
    <location>
        <begin position="770"/>
        <end position="783"/>
    </location>
</feature>
<feature type="region of interest" description="Disordered" evidence="2">
    <location>
        <begin position="2280"/>
        <end position="2348"/>
    </location>
</feature>
<evidence type="ECO:0000259" key="4">
    <source>
        <dbReference type="PROSITE" id="PS50010"/>
    </source>
</evidence>
<feature type="compositionally biased region" description="Polar residues" evidence="2">
    <location>
        <begin position="1036"/>
        <end position="1054"/>
    </location>
</feature>
<feature type="domain" description="DH" evidence="4">
    <location>
        <begin position="164"/>
        <end position="343"/>
    </location>
</feature>
<feature type="region of interest" description="Disordered" evidence="2">
    <location>
        <begin position="2122"/>
        <end position="2186"/>
    </location>
</feature>
<dbReference type="PROSITE" id="PS50010">
    <property type="entry name" value="DH_2"/>
    <property type="match status" value="1"/>
</dbReference>
<dbReference type="PANTHER" id="PTHR45924:SF3">
    <property type="entry name" value="PLECKSTRIN HOMOLOGY DOMAIN-CONTAINING FAMILY G MEMBER 2"/>
    <property type="match status" value="1"/>
</dbReference>
<feature type="compositionally biased region" description="Basic and acidic residues" evidence="2">
    <location>
        <begin position="1514"/>
        <end position="1526"/>
    </location>
</feature>
<dbReference type="FunFam" id="1.20.900.10:FF:000019">
    <property type="entry name" value="Pleckstrin homology domain-containing family G member 1"/>
    <property type="match status" value="1"/>
</dbReference>